<reference evidence="4 5" key="1">
    <citation type="submission" date="2025-04" db="UniProtKB">
        <authorList>
            <consortium name="RefSeq"/>
        </authorList>
    </citation>
    <scope>IDENTIFICATION</scope>
</reference>
<sequence>MFPAVAAVSPERSDVSQHQSVASVNRRVDAAQGLSALHVACIYGQPATVQLLVESRPGLVNCSDSQGRRPIHVVLSSQSASSTSACLRHLLEHEADVNATTDFGETPLHLAASEGLLNCVEMLVKAGADVLAKNGIGHTPLDLARIWCRRKVARYLKSCMWQADKKREMEERKQAQVLYRELVDMVKQNKKKLADEKMEEWANKKGLPPLKDFTPRVKLSQYHAQCLKSDQSSFKPSHTTAQPGVSQEDTASMQRRAATPGPWTIYIGLQSAKPATESDLRNSVSLCRNSSTGRPQYITEWDRTPRPTPHLPLDVLERVLFPRAFPPRIASSEHFFPRDILEVQHRGLQVKNASSWTEVAMHLAEVLESGHY</sequence>
<keyword evidence="1" id="KW-0040">ANK repeat</keyword>
<dbReference type="SMART" id="SM00248">
    <property type="entry name" value="ANK"/>
    <property type="match status" value="3"/>
</dbReference>
<keyword evidence="3" id="KW-1185">Reference proteome</keyword>
<name>A0A6P7KDR7_9TELE</name>
<protein>
    <submittedName>
        <fullName evidence="4 5">Ankyrin repeat domain-containing protein 53</fullName>
    </submittedName>
</protein>
<feature type="repeat" description="ANK" evidence="1">
    <location>
        <begin position="103"/>
        <end position="135"/>
    </location>
</feature>
<evidence type="ECO:0000313" key="3">
    <source>
        <dbReference type="Proteomes" id="UP000515145"/>
    </source>
</evidence>
<dbReference type="OrthoDB" id="10254927at2759"/>
<dbReference type="Proteomes" id="UP000515145">
    <property type="component" value="Chromosome 18"/>
</dbReference>
<dbReference type="InterPro" id="IPR002110">
    <property type="entry name" value="Ankyrin_rpt"/>
</dbReference>
<dbReference type="GO" id="GO:1902412">
    <property type="term" value="P:regulation of mitotic cytokinesis"/>
    <property type="evidence" value="ECO:0007669"/>
    <property type="project" value="InterPro"/>
</dbReference>
<dbReference type="SUPFAM" id="SSF48403">
    <property type="entry name" value="Ankyrin repeat"/>
    <property type="match status" value="1"/>
</dbReference>
<dbReference type="RefSeq" id="XP_028285532.1">
    <property type="nucleotide sequence ID" value="XM_028429731.1"/>
</dbReference>
<proteinExistence type="predicted"/>
<dbReference type="InterPro" id="IPR042335">
    <property type="entry name" value="ANKRD53"/>
</dbReference>
<evidence type="ECO:0000313" key="5">
    <source>
        <dbReference type="RefSeq" id="XP_028285532.1"/>
    </source>
</evidence>
<evidence type="ECO:0000313" key="4">
    <source>
        <dbReference type="RefSeq" id="XP_028285531.1"/>
    </source>
</evidence>
<dbReference type="Pfam" id="PF13857">
    <property type="entry name" value="Ank_5"/>
    <property type="match status" value="1"/>
</dbReference>
<accession>A0A6P7KDR7</accession>
<evidence type="ECO:0000256" key="1">
    <source>
        <dbReference type="PROSITE-ProRule" id="PRU00023"/>
    </source>
</evidence>
<dbReference type="AlphaFoldDB" id="A0A6P7KDR7"/>
<evidence type="ECO:0000256" key="2">
    <source>
        <dbReference type="SAM" id="MobiDB-lite"/>
    </source>
</evidence>
<feature type="repeat" description="ANK" evidence="1">
    <location>
        <begin position="66"/>
        <end position="102"/>
    </location>
</feature>
<dbReference type="GO" id="GO:0031116">
    <property type="term" value="P:positive regulation of microtubule polymerization"/>
    <property type="evidence" value="ECO:0007669"/>
    <property type="project" value="TreeGrafter"/>
</dbReference>
<feature type="region of interest" description="Disordered" evidence="2">
    <location>
        <begin position="230"/>
        <end position="256"/>
    </location>
</feature>
<dbReference type="PROSITE" id="PS50088">
    <property type="entry name" value="ANK_REPEAT"/>
    <property type="match status" value="2"/>
</dbReference>
<dbReference type="PROSITE" id="PS50297">
    <property type="entry name" value="ANK_REP_REGION"/>
    <property type="match status" value="1"/>
</dbReference>
<dbReference type="GO" id="GO:0060236">
    <property type="term" value="P:regulation of mitotic spindle organization"/>
    <property type="evidence" value="ECO:0007669"/>
    <property type="project" value="TreeGrafter"/>
</dbReference>
<dbReference type="GO" id="GO:0007080">
    <property type="term" value="P:mitotic metaphase chromosome alignment"/>
    <property type="evidence" value="ECO:0007669"/>
    <property type="project" value="TreeGrafter"/>
</dbReference>
<feature type="region of interest" description="Disordered" evidence="2">
    <location>
        <begin position="1"/>
        <end position="20"/>
    </location>
</feature>
<dbReference type="Pfam" id="PF00023">
    <property type="entry name" value="Ank"/>
    <property type="match status" value="1"/>
</dbReference>
<dbReference type="Gene3D" id="1.25.40.20">
    <property type="entry name" value="Ankyrin repeat-containing domain"/>
    <property type="match status" value="1"/>
</dbReference>
<dbReference type="GeneID" id="114451157"/>
<dbReference type="CTD" id="79998"/>
<feature type="compositionally biased region" description="Polar residues" evidence="2">
    <location>
        <begin position="230"/>
        <end position="253"/>
    </location>
</feature>
<dbReference type="PANTHER" id="PTHR24160:SF1">
    <property type="entry name" value="ANKYRIN REPEAT DOMAIN-CONTAINING PROTEIN 53"/>
    <property type="match status" value="1"/>
</dbReference>
<dbReference type="InterPro" id="IPR036770">
    <property type="entry name" value="Ankyrin_rpt-contain_sf"/>
</dbReference>
<dbReference type="GO" id="GO:0000922">
    <property type="term" value="C:spindle pole"/>
    <property type="evidence" value="ECO:0007669"/>
    <property type="project" value="TreeGrafter"/>
</dbReference>
<gene>
    <name evidence="4 5" type="primary">ankrd53</name>
</gene>
<dbReference type="PANTHER" id="PTHR24160">
    <property type="entry name" value="ANKYRIN REPEAT DOMAIN-CONTAINING PROTEIN 53"/>
    <property type="match status" value="1"/>
</dbReference>
<dbReference type="RefSeq" id="XP_028285531.1">
    <property type="nucleotide sequence ID" value="XM_028429730.1"/>
</dbReference>
<organism evidence="3 4">
    <name type="scientific">Parambassis ranga</name>
    <name type="common">Indian glassy fish</name>
    <dbReference type="NCBI Taxonomy" id="210632"/>
    <lineage>
        <taxon>Eukaryota</taxon>
        <taxon>Metazoa</taxon>
        <taxon>Chordata</taxon>
        <taxon>Craniata</taxon>
        <taxon>Vertebrata</taxon>
        <taxon>Euteleostomi</taxon>
        <taxon>Actinopterygii</taxon>
        <taxon>Neopterygii</taxon>
        <taxon>Teleostei</taxon>
        <taxon>Neoteleostei</taxon>
        <taxon>Acanthomorphata</taxon>
        <taxon>Ovalentaria</taxon>
        <taxon>Ambassidae</taxon>
        <taxon>Parambassis</taxon>
    </lineage>
</organism>